<dbReference type="SUPFAM" id="SSF53850">
    <property type="entry name" value="Periplasmic binding protein-like II"/>
    <property type="match status" value="1"/>
</dbReference>
<accession>A0ABT0RZS2</accession>
<evidence type="ECO:0000256" key="3">
    <source>
        <dbReference type="ARBA" id="ARBA00023125"/>
    </source>
</evidence>
<proteinExistence type="inferred from homology"/>
<organism evidence="6 7">
    <name type="scientific">Sphingomonas hankyongi</name>
    <dbReference type="NCBI Taxonomy" id="2908209"/>
    <lineage>
        <taxon>Bacteria</taxon>
        <taxon>Pseudomonadati</taxon>
        <taxon>Pseudomonadota</taxon>
        <taxon>Alphaproteobacteria</taxon>
        <taxon>Sphingomonadales</taxon>
        <taxon>Sphingomonadaceae</taxon>
        <taxon>Sphingomonas</taxon>
    </lineage>
</organism>
<evidence type="ECO:0000313" key="7">
    <source>
        <dbReference type="Proteomes" id="UP001165342"/>
    </source>
</evidence>
<dbReference type="InterPro" id="IPR000847">
    <property type="entry name" value="LysR_HTH_N"/>
</dbReference>
<dbReference type="PANTHER" id="PTHR30537">
    <property type="entry name" value="HTH-TYPE TRANSCRIPTIONAL REGULATOR"/>
    <property type="match status" value="1"/>
</dbReference>
<protein>
    <submittedName>
        <fullName evidence="6">LysR substrate-binding domain-containing protein</fullName>
    </submittedName>
</protein>
<dbReference type="InterPro" id="IPR036390">
    <property type="entry name" value="WH_DNA-bd_sf"/>
</dbReference>
<dbReference type="Pfam" id="PF00126">
    <property type="entry name" value="HTH_1"/>
    <property type="match status" value="1"/>
</dbReference>
<dbReference type="RefSeq" id="WP_249830298.1">
    <property type="nucleotide sequence ID" value="NZ_JAMGBE010000001.1"/>
</dbReference>
<keyword evidence="3" id="KW-0238">DNA-binding</keyword>
<dbReference type="PRINTS" id="PR00039">
    <property type="entry name" value="HTHLYSR"/>
</dbReference>
<gene>
    <name evidence="6" type="ORF">LZ538_01840</name>
</gene>
<evidence type="ECO:0000256" key="2">
    <source>
        <dbReference type="ARBA" id="ARBA00023015"/>
    </source>
</evidence>
<comment type="caution">
    <text evidence="6">The sequence shown here is derived from an EMBL/GenBank/DDBJ whole genome shotgun (WGS) entry which is preliminary data.</text>
</comment>
<keyword evidence="4" id="KW-0804">Transcription</keyword>
<dbReference type="InterPro" id="IPR036388">
    <property type="entry name" value="WH-like_DNA-bd_sf"/>
</dbReference>
<evidence type="ECO:0000256" key="1">
    <source>
        <dbReference type="ARBA" id="ARBA00009437"/>
    </source>
</evidence>
<dbReference type="PANTHER" id="PTHR30537:SF74">
    <property type="entry name" value="HTH-TYPE TRANSCRIPTIONAL REGULATOR TRPI"/>
    <property type="match status" value="1"/>
</dbReference>
<dbReference type="CDD" id="cd08432">
    <property type="entry name" value="PBP2_GcdR_TrpI_HvrB_AmpR_like"/>
    <property type="match status" value="1"/>
</dbReference>
<sequence length="301" mass="32967">MRNLPVRPPSLRSVAAFEAAARHASFTRAAEELNLTPGAISHAIKALEDRLDQQLFIREGRSVALTPAGQTLAARVRLSLGLLSDAFDIAPWRTLDRLVVSTTASIAQKILLPELRTLRDACGDTSLDFRTSNGLANFDDGVDVAIRFGPGGWRGVQSRLLSQEELFPVASPEYLRGAFPKDEAGLRNHVLIHHPESSWRLWFIAGTEPETSSLHIDDSATVLEAAVAGHGIALARAQLARNDLSSGRLVRIFERSVLAEYGYWAVWNGSSPKRAVIEAFVDAVAWLFDAQNPDLRINSNE</sequence>
<name>A0ABT0RZS2_9SPHN</name>
<dbReference type="SUPFAM" id="SSF46785">
    <property type="entry name" value="Winged helix' DNA-binding domain"/>
    <property type="match status" value="1"/>
</dbReference>
<comment type="similarity">
    <text evidence="1">Belongs to the LysR transcriptional regulatory family.</text>
</comment>
<reference evidence="6" key="1">
    <citation type="submission" date="2022-05" db="EMBL/GenBank/DDBJ databases">
        <authorList>
            <person name="Jo J.-H."/>
            <person name="Im W.-T."/>
        </authorList>
    </citation>
    <scope>NUCLEOTIDE SEQUENCE</scope>
    <source>
        <strain evidence="6">SE220</strain>
    </source>
</reference>
<dbReference type="PROSITE" id="PS50931">
    <property type="entry name" value="HTH_LYSR"/>
    <property type="match status" value="1"/>
</dbReference>
<evidence type="ECO:0000313" key="6">
    <source>
        <dbReference type="EMBL" id="MCL6728795.1"/>
    </source>
</evidence>
<dbReference type="InterPro" id="IPR058163">
    <property type="entry name" value="LysR-type_TF_proteobact-type"/>
</dbReference>
<dbReference type="Gene3D" id="1.10.10.10">
    <property type="entry name" value="Winged helix-like DNA-binding domain superfamily/Winged helix DNA-binding domain"/>
    <property type="match status" value="1"/>
</dbReference>
<keyword evidence="2" id="KW-0805">Transcription regulation</keyword>
<dbReference type="InterPro" id="IPR005119">
    <property type="entry name" value="LysR_subst-bd"/>
</dbReference>
<dbReference type="Pfam" id="PF03466">
    <property type="entry name" value="LysR_substrate"/>
    <property type="match status" value="1"/>
</dbReference>
<evidence type="ECO:0000256" key="4">
    <source>
        <dbReference type="ARBA" id="ARBA00023163"/>
    </source>
</evidence>
<feature type="domain" description="HTH lysR-type" evidence="5">
    <location>
        <begin position="9"/>
        <end position="66"/>
    </location>
</feature>
<keyword evidence="7" id="KW-1185">Reference proteome</keyword>
<dbReference type="Gene3D" id="3.40.190.10">
    <property type="entry name" value="Periplasmic binding protein-like II"/>
    <property type="match status" value="2"/>
</dbReference>
<evidence type="ECO:0000259" key="5">
    <source>
        <dbReference type="PROSITE" id="PS50931"/>
    </source>
</evidence>
<dbReference type="EMBL" id="JAMGBE010000001">
    <property type="protein sequence ID" value="MCL6728795.1"/>
    <property type="molecule type" value="Genomic_DNA"/>
</dbReference>
<dbReference type="Proteomes" id="UP001165342">
    <property type="component" value="Unassembled WGS sequence"/>
</dbReference>